<feature type="transmembrane region" description="Helical" evidence="8">
    <location>
        <begin position="396"/>
        <end position="415"/>
    </location>
</feature>
<keyword evidence="5 8" id="KW-0812">Transmembrane</keyword>
<feature type="transmembrane region" description="Helical" evidence="8">
    <location>
        <begin position="270"/>
        <end position="290"/>
    </location>
</feature>
<comment type="function">
    <text evidence="1">Resistance to tetracycline by an active tetracycline efflux. This is an energy-dependent process that decreases the accumulation of the antibiotic in whole cells. This protein functions as a metal-tetracycline/H(+) antiporter.</text>
</comment>
<dbReference type="GO" id="GO:0022857">
    <property type="term" value="F:transmembrane transporter activity"/>
    <property type="evidence" value="ECO:0007669"/>
    <property type="project" value="InterPro"/>
</dbReference>
<keyword evidence="11" id="KW-1185">Reference proteome</keyword>
<feature type="transmembrane region" description="Helical" evidence="8">
    <location>
        <begin position="27"/>
        <end position="47"/>
    </location>
</feature>
<dbReference type="PANTHER" id="PTHR23504:SF15">
    <property type="entry name" value="MAJOR FACILITATOR SUPERFAMILY (MFS) PROFILE DOMAIN-CONTAINING PROTEIN"/>
    <property type="match status" value="1"/>
</dbReference>
<feature type="transmembrane region" description="Helical" evidence="8">
    <location>
        <begin position="59"/>
        <end position="84"/>
    </location>
</feature>
<feature type="transmembrane region" description="Helical" evidence="8">
    <location>
        <begin position="96"/>
        <end position="115"/>
    </location>
</feature>
<feature type="transmembrane region" description="Helical" evidence="8">
    <location>
        <begin position="121"/>
        <end position="142"/>
    </location>
</feature>
<keyword evidence="4" id="KW-0813">Transport</keyword>
<dbReference type="OrthoDB" id="9764259at2"/>
<evidence type="ECO:0000256" key="2">
    <source>
        <dbReference type="ARBA" id="ARBA00004141"/>
    </source>
</evidence>
<evidence type="ECO:0000256" key="7">
    <source>
        <dbReference type="ARBA" id="ARBA00023136"/>
    </source>
</evidence>
<evidence type="ECO:0000313" key="10">
    <source>
        <dbReference type="EMBL" id="SDW09039.1"/>
    </source>
</evidence>
<dbReference type="PRINTS" id="PR01035">
    <property type="entry name" value="TCRTETA"/>
</dbReference>
<dbReference type="STRING" id="1545044.SAMN05444276_10197"/>
<evidence type="ECO:0000256" key="4">
    <source>
        <dbReference type="ARBA" id="ARBA00022448"/>
    </source>
</evidence>
<reference evidence="11" key="1">
    <citation type="submission" date="2016-10" db="EMBL/GenBank/DDBJ databases">
        <authorList>
            <person name="Varghese N."/>
            <person name="Submissions S."/>
        </authorList>
    </citation>
    <scope>NUCLEOTIDE SEQUENCE [LARGE SCALE GENOMIC DNA]</scope>
    <source>
        <strain evidence="11">DSM 29303</strain>
    </source>
</reference>
<feature type="transmembrane region" description="Helical" evidence="8">
    <location>
        <begin position="362"/>
        <end position="384"/>
    </location>
</feature>
<feature type="transmembrane region" description="Helical" evidence="8">
    <location>
        <begin position="237"/>
        <end position="258"/>
    </location>
</feature>
<feature type="transmembrane region" description="Helical" evidence="8">
    <location>
        <begin position="323"/>
        <end position="342"/>
    </location>
</feature>
<feature type="transmembrane region" description="Helical" evidence="8">
    <location>
        <begin position="184"/>
        <end position="202"/>
    </location>
</feature>
<dbReference type="RefSeq" id="WP_081969045.1">
    <property type="nucleotide sequence ID" value="NZ_FNNA01000001.1"/>
</dbReference>
<evidence type="ECO:0000256" key="5">
    <source>
        <dbReference type="ARBA" id="ARBA00022692"/>
    </source>
</evidence>
<evidence type="ECO:0000259" key="9">
    <source>
        <dbReference type="PROSITE" id="PS50850"/>
    </source>
</evidence>
<dbReference type="GO" id="GO:0016020">
    <property type="term" value="C:membrane"/>
    <property type="evidence" value="ECO:0007669"/>
    <property type="project" value="UniProtKB-SubCell"/>
</dbReference>
<evidence type="ECO:0000256" key="6">
    <source>
        <dbReference type="ARBA" id="ARBA00022989"/>
    </source>
</evidence>
<dbReference type="Pfam" id="PF07690">
    <property type="entry name" value="MFS_1"/>
    <property type="match status" value="1"/>
</dbReference>
<dbReference type="PANTHER" id="PTHR23504">
    <property type="entry name" value="MAJOR FACILITATOR SUPERFAMILY DOMAIN-CONTAINING PROTEIN 10"/>
    <property type="match status" value="1"/>
</dbReference>
<dbReference type="InterPro" id="IPR020846">
    <property type="entry name" value="MFS_dom"/>
</dbReference>
<dbReference type="InterPro" id="IPR011701">
    <property type="entry name" value="MFS"/>
</dbReference>
<sequence>MTTTLPRSRADRRRAAFRRKGGRAARMFVLLTVLIDATGMGLIFPVMPNLLEELTGQNLAGAAVWGGILGTAYSAMQFLFGPVVGNLSDAYGRRPVMLTALFVMTMDYILLAVAHTVTLILIGRIIGGIMAATHATAAAYMADISTPEEKGRNFGLIGAAFGVGFVLGPVIGSLASVIDLRAPFWIAGALAAANLVFGWFVLPETVTRSIRRPFSWARANPLASFAAIGRLPGLRPLLAVFALFNLAGYVYPAVWSFFGKARFGWDPLHIGLSLAAFGIAMAFVQGVLVGPAIRRFGVWRTVILGFSLEIVAFLFYGVVANPVLALAFTPLAAIAGLGGPALQQIMSNIARDDQQGELQGVLSSVAAIAMGISPLIMTAIFAFFTRESTPIYAPGMPFVAAAAMMVLALAILWAYRPRGAVVPPAEAAGRPPGAA</sequence>
<protein>
    <submittedName>
        <fullName evidence="10">MFS transporter, DHA1 family, tetracycline resistance protein</fullName>
    </submittedName>
</protein>
<keyword evidence="7 8" id="KW-0472">Membrane</keyword>
<evidence type="ECO:0000256" key="8">
    <source>
        <dbReference type="SAM" id="Phobius"/>
    </source>
</evidence>
<dbReference type="InterPro" id="IPR001958">
    <property type="entry name" value="Tet-R_TetA/multi-R_MdtG-like"/>
</dbReference>
<name>A0A1H2QRG4_9RHOB</name>
<feature type="transmembrane region" description="Helical" evidence="8">
    <location>
        <begin position="297"/>
        <end position="317"/>
    </location>
</feature>
<evidence type="ECO:0000256" key="1">
    <source>
        <dbReference type="ARBA" id="ARBA00003279"/>
    </source>
</evidence>
<keyword evidence="6 8" id="KW-1133">Transmembrane helix</keyword>
<proteinExistence type="inferred from homology"/>
<dbReference type="Proteomes" id="UP000182944">
    <property type="component" value="Unassembled WGS sequence"/>
</dbReference>
<dbReference type="EMBL" id="FNNA01000001">
    <property type="protein sequence ID" value="SDW09039.1"/>
    <property type="molecule type" value="Genomic_DNA"/>
</dbReference>
<dbReference type="PROSITE" id="PS00216">
    <property type="entry name" value="SUGAR_TRANSPORT_1"/>
    <property type="match status" value="1"/>
</dbReference>
<comment type="subcellular location">
    <subcellularLocation>
        <location evidence="2">Membrane</location>
        <topology evidence="2">Multi-pass membrane protein</topology>
    </subcellularLocation>
</comment>
<feature type="domain" description="Major facilitator superfamily (MFS) profile" evidence="9">
    <location>
        <begin position="25"/>
        <end position="420"/>
    </location>
</feature>
<dbReference type="PROSITE" id="PS50850">
    <property type="entry name" value="MFS"/>
    <property type="match status" value="1"/>
</dbReference>
<dbReference type="InterPro" id="IPR005829">
    <property type="entry name" value="Sugar_transporter_CS"/>
</dbReference>
<feature type="transmembrane region" description="Helical" evidence="8">
    <location>
        <begin position="154"/>
        <end position="178"/>
    </location>
</feature>
<dbReference type="InterPro" id="IPR036259">
    <property type="entry name" value="MFS_trans_sf"/>
</dbReference>
<evidence type="ECO:0000256" key="3">
    <source>
        <dbReference type="ARBA" id="ARBA00007520"/>
    </source>
</evidence>
<dbReference type="Gene3D" id="1.20.1250.20">
    <property type="entry name" value="MFS general substrate transporter like domains"/>
    <property type="match status" value="1"/>
</dbReference>
<dbReference type="SUPFAM" id="SSF103473">
    <property type="entry name" value="MFS general substrate transporter"/>
    <property type="match status" value="1"/>
</dbReference>
<comment type="similarity">
    <text evidence="3">Belongs to the major facilitator superfamily. TCR/Tet family.</text>
</comment>
<dbReference type="AlphaFoldDB" id="A0A1H2QRG4"/>
<organism evidence="10 11">
    <name type="scientific">Paracoccus sanguinis</name>
    <dbReference type="NCBI Taxonomy" id="1545044"/>
    <lineage>
        <taxon>Bacteria</taxon>
        <taxon>Pseudomonadati</taxon>
        <taxon>Pseudomonadota</taxon>
        <taxon>Alphaproteobacteria</taxon>
        <taxon>Rhodobacterales</taxon>
        <taxon>Paracoccaceae</taxon>
        <taxon>Paracoccus</taxon>
    </lineage>
</organism>
<accession>A0A1H2QRG4</accession>
<evidence type="ECO:0000313" key="11">
    <source>
        <dbReference type="Proteomes" id="UP000182944"/>
    </source>
</evidence>
<gene>
    <name evidence="10" type="ORF">SAMN05444276_10197</name>
</gene>